<reference evidence="5 6" key="3">
    <citation type="submission" date="2022-01" db="EMBL/GenBank/DDBJ databases">
        <authorList>
            <person name="Zhou L.Y."/>
        </authorList>
    </citation>
    <scope>NUCLEOTIDE SEQUENCE [LARGE SCALE GENOMIC DNA]</scope>
    <source>
        <strain evidence="5 6">TLK-CK17</strain>
    </source>
</reference>
<dbReference type="SUPFAM" id="SSF46689">
    <property type="entry name" value="Homeodomain-like"/>
    <property type="match status" value="2"/>
</dbReference>
<dbReference type="PANTHER" id="PTHR46796">
    <property type="entry name" value="HTH-TYPE TRANSCRIPTIONAL ACTIVATOR RHAS-RELATED"/>
    <property type="match status" value="1"/>
</dbReference>
<evidence type="ECO:0000313" key="5">
    <source>
        <dbReference type="EMBL" id="MCF7222188.1"/>
    </source>
</evidence>
<dbReference type="PROSITE" id="PS01124">
    <property type="entry name" value="HTH_ARAC_FAMILY_2"/>
    <property type="match status" value="1"/>
</dbReference>
<dbReference type="EMBL" id="JAKJPO010000005">
    <property type="protein sequence ID" value="MCF7222188.1"/>
    <property type="molecule type" value="Genomic_DNA"/>
</dbReference>
<gene>
    <name evidence="5" type="ORF">L3V18_10380</name>
</gene>
<dbReference type="PANTHER" id="PTHR46796:SF13">
    <property type="entry name" value="HTH-TYPE TRANSCRIPTIONAL ACTIVATOR RHAS"/>
    <property type="match status" value="1"/>
</dbReference>
<evidence type="ECO:0000256" key="3">
    <source>
        <dbReference type="ARBA" id="ARBA00023163"/>
    </source>
</evidence>
<dbReference type="Pfam" id="PF12852">
    <property type="entry name" value="Cupin_6"/>
    <property type="match status" value="1"/>
</dbReference>
<keyword evidence="1" id="KW-0805">Transcription regulation</keyword>
<dbReference type="InterPro" id="IPR032783">
    <property type="entry name" value="AraC_lig"/>
</dbReference>
<keyword evidence="6" id="KW-1185">Reference proteome</keyword>
<feature type="domain" description="HTH araC/xylS-type" evidence="4">
    <location>
        <begin position="174"/>
        <end position="271"/>
    </location>
</feature>
<evidence type="ECO:0000256" key="2">
    <source>
        <dbReference type="ARBA" id="ARBA00023125"/>
    </source>
</evidence>
<sequence length="279" mass="29971">MDRLHALLQRFSVSAGMFHSGPLCGINDFPEHADAGQLHLIRRGPVEVWHGGDARDLIEVPSLLLYPRPRAHRLVTDPQHGADMACANVRLGATPDNPVTRALPPVVVMPLDELAGGAGVPELLFEEAFGGLCGHRHVVDRLFEVVLVMVLRRLMDQGRLDEGPLAGLADPQLARALTAMHESPQRAWTLPALAACAGMSRSRFAEAFARTVGQTPAAYLAGYRIALAQDLLRRGRPLGLAAEAVGYGSATALSRAFSQHCGVAPRAWLKSLQGRATGR</sequence>
<evidence type="ECO:0000256" key="1">
    <source>
        <dbReference type="ARBA" id="ARBA00023015"/>
    </source>
</evidence>
<dbReference type="SMART" id="SM00342">
    <property type="entry name" value="HTH_ARAC"/>
    <property type="match status" value="1"/>
</dbReference>
<keyword evidence="3" id="KW-0804">Transcription</keyword>
<organism evidence="5 6">
    <name type="scientific">Marilutibacter chinensis</name>
    <dbReference type="NCBI Taxonomy" id="2912247"/>
    <lineage>
        <taxon>Bacteria</taxon>
        <taxon>Pseudomonadati</taxon>
        <taxon>Pseudomonadota</taxon>
        <taxon>Gammaproteobacteria</taxon>
        <taxon>Lysobacterales</taxon>
        <taxon>Lysobacteraceae</taxon>
        <taxon>Marilutibacter</taxon>
    </lineage>
</organism>
<keyword evidence="2" id="KW-0238">DNA-binding</keyword>
<name>A0ABS9HU24_9GAMM</name>
<evidence type="ECO:0000259" key="4">
    <source>
        <dbReference type="PROSITE" id="PS01124"/>
    </source>
</evidence>
<protein>
    <submittedName>
        <fullName evidence="5">AraC family transcriptional regulator</fullName>
    </submittedName>
</protein>
<dbReference type="InterPro" id="IPR018060">
    <property type="entry name" value="HTH_AraC"/>
</dbReference>
<dbReference type="RefSeq" id="WP_237054620.1">
    <property type="nucleotide sequence ID" value="NZ_JAKJPO010000005.1"/>
</dbReference>
<accession>A0ABS9HU24</accession>
<dbReference type="InterPro" id="IPR050204">
    <property type="entry name" value="AraC_XylS_family_regulators"/>
</dbReference>
<dbReference type="InterPro" id="IPR009057">
    <property type="entry name" value="Homeodomain-like_sf"/>
</dbReference>
<comment type="caution">
    <text evidence="5">The sequence shown here is derived from an EMBL/GenBank/DDBJ whole genome shotgun (WGS) entry which is preliminary data.</text>
</comment>
<dbReference type="Gene3D" id="1.10.10.60">
    <property type="entry name" value="Homeodomain-like"/>
    <property type="match status" value="2"/>
</dbReference>
<evidence type="ECO:0000313" key="6">
    <source>
        <dbReference type="Proteomes" id="UP001430796"/>
    </source>
</evidence>
<reference evidence="5 6" key="1">
    <citation type="submission" date="2022-01" db="EMBL/GenBank/DDBJ databases">
        <title>Lysobacter chinensis sp. nov., a bacterium isolated from cow dung compost.</title>
        <authorList>
            <person name="Liu Y."/>
        </authorList>
    </citation>
    <scope>NUCLEOTIDE SEQUENCE [LARGE SCALE GENOMIC DNA]</scope>
    <source>
        <strain evidence="5 6">TLK-CK17</strain>
    </source>
</reference>
<proteinExistence type="predicted"/>
<dbReference type="Proteomes" id="UP001430796">
    <property type="component" value="Unassembled WGS sequence"/>
</dbReference>
<dbReference type="Pfam" id="PF12833">
    <property type="entry name" value="HTH_18"/>
    <property type="match status" value="1"/>
</dbReference>
<reference evidence="6" key="2">
    <citation type="submission" date="2022-01" db="EMBL/GenBank/DDBJ databases">
        <title>Lysobacter chinensis sp. nov., a bacterium isolated from cow dung compost.</title>
        <authorList>
            <person name="Zhou L.Y."/>
        </authorList>
    </citation>
    <scope>NUCLEOTIDE SEQUENCE [LARGE SCALE GENOMIC DNA]</scope>
    <source>
        <strain evidence="6">TLK-CK17</strain>
    </source>
</reference>